<dbReference type="Gene3D" id="1.10.8.60">
    <property type="match status" value="2"/>
</dbReference>
<comment type="caution">
    <text evidence="3">The sequence shown here is derived from an EMBL/GenBank/DDBJ whole genome shotgun (WGS) entry which is preliminary data.</text>
</comment>
<feature type="compositionally biased region" description="Basic and acidic residues" evidence="1">
    <location>
        <begin position="448"/>
        <end position="460"/>
    </location>
</feature>
<feature type="region of interest" description="Disordered" evidence="1">
    <location>
        <begin position="443"/>
        <end position="472"/>
    </location>
</feature>
<sequence>MKVKIERCISPEAVKMFLLGKKVRLNDYLTLPWGKEIQIIELDGFDEEELITVDTNIIFEQSDDLVRSDNPKEERVTLLTEPFVGYDEIVEEISLFLDLACLNRDKCHELGVLPPRGLLVSGPSGVGKKSAVFAAAEKVQVHPLIISPDMLAKSGVGEAEEELRSIFSSAKEALVPTFIVISQTESIFSQRDSLSTSSSSSHSRLVAQMLTLLDGIDVKKKGREGSICIIAICEDGEKIDAALRRPGRLDWEVEMNLPNQTQREVIFRHFLVSEKDKPARKDDTCALLARYSAGFSPSDIRIACDVCEGLEGMPAVREMRKKVHVRGIGEGRGHETKKTRIQEMVGVCGLPNNTAEAEKKGGKQQWKETEKPPEKWHIIESFLPSTDSSVCKSSEELFGSKTKPSVDFKSTNKSPATSHFMSIVDTILRPLLDDMGSIVQDSVTTHASSRDTLGDPRDTLGDPSTSQVAECPSSSRSVIPSFSLSGCLLYGPSGCGKSMLARCIKTATSGMVAFFTVNGPELISPYVGQTEANIRALFSKARRHSPSIIFLDQIDSFCMDRVGSSAGGAGVGSRIVGTLLTEMDGIATRGGVVVIAACNHPWDIDKALIRPGRLDLHLYCRAPDYFERKTLITRMIGTTDSLSSGDSNVINEIVEKTDKFSYAGIVGLCEAALRQRLDRCLHLEEISGGKPIDPEKSCVILEDFGTGLHGFRKSIDSVDVEMWEDWEGINTS</sequence>
<dbReference type="SMART" id="SM00382">
    <property type="entry name" value="AAA"/>
    <property type="match status" value="2"/>
</dbReference>
<evidence type="ECO:0000313" key="4">
    <source>
        <dbReference type="Proteomes" id="UP001057375"/>
    </source>
</evidence>
<dbReference type="EMBL" id="BQXS01000484">
    <property type="protein sequence ID" value="GKT28809.1"/>
    <property type="molecule type" value="Genomic_DNA"/>
</dbReference>
<dbReference type="InterPro" id="IPR003593">
    <property type="entry name" value="AAA+_ATPase"/>
</dbReference>
<accession>A0ABQ5K8D7</accession>
<dbReference type="InterPro" id="IPR027417">
    <property type="entry name" value="P-loop_NTPase"/>
</dbReference>
<dbReference type="Gene3D" id="3.40.50.300">
    <property type="entry name" value="P-loop containing nucleotide triphosphate hydrolases"/>
    <property type="match status" value="2"/>
</dbReference>
<dbReference type="SUPFAM" id="SSF52540">
    <property type="entry name" value="P-loop containing nucleoside triphosphate hydrolases"/>
    <property type="match status" value="2"/>
</dbReference>
<feature type="domain" description="AAA+ ATPase" evidence="2">
    <location>
        <begin position="114"/>
        <end position="259"/>
    </location>
</feature>
<name>A0ABQ5K8D7_9EUKA</name>
<dbReference type="InterPro" id="IPR050168">
    <property type="entry name" value="AAA_ATPase_domain"/>
</dbReference>
<feature type="compositionally biased region" description="Basic and acidic residues" evidence="1">
    <location>
        <begin position="356"/>
        <end position="373"/>
    </location>
</feature>
<dbReference type="Proteomes" id="UP001057375">
    <property type="component" value="Unassembled WGS sequence"/>
</dbReference>
<evidence type="ECO:0000313" key="3">
    <source>
        <dbReference type="EMBL" id="GKT28809.1"/>
    </source>
</evidence>
<keyword evidence="4" id="KW-1185">Reference proteome</keyword>
<protein>
    <recommendedName>
        <fullName evidence="2">AAA+ ATPase domain-containing protein</fullName>
    </recommendedName>
</protein>
<evidence type="ECO:0000256" key="1">
    <source>
        <dbReference type="SAM" id="MobiDB-lite"/>
    </source>
</evidence>
<feature type="region of interest" description="Disordered" evidence="1">
    <location>
        <begin position="352"/>
        <end position="373"/>
    </location>
</feature>
<gene>
    <name evidence="3" type="ORF">ADUPG1_000878</name>
</gene>
<proteinExistence type="predicted"/>
<dbReference type="PANTHER" id="PTHR23077:SF117">
    <property type="entry name" value="AAA+ ATPASE DOMAIN-CONTAINING PROTEIN"/>
    <property type="match status" value="1"/>
</dbReference>
<evidence type="ECO:0000259" key="2">
    <source>
        <dbReference type="SMART" id="SM00382"/>
    </source>
</evidence>
<dbReference type="Pfam" id="PF00004">
    <property type="entry name" value="AAA"/>
    <property type="match status" value="2"/>
</dbReference>
<dbReference type="InterPro" id="IPR003959">
    <property type="entry name" value="ATPase_AAA_core"/>
</dbReference>
<feature type="domain" description="AAA+ ATPase" evidence="2">
    <location>
        <begin position="483"/>
        <end position="624"/>
    </location>
</feature>
<organism evidence="3 4">
    <name type="scientific">Aduncisulcus paluster</name>
    <dbReference type="NCBI Taxonomy" id="2918883"/>
    <lineage>
        <taxon>Eukaryota</taxon>
        <taxon>Metamonada</taxon>
        <taxon>Carpediemonas-like organisms</taxon>
        <taxon>Aduncisulcus</taxon>
    </lineage>
</organism>
<reference evidence="3" key="1">
    <citation type="submission" date="2022-03" db="EMBL/GenBank/DDBJ databases">
        <title>Draft genome sequence of Aduncisulcus paluster, a free-living microaerophilic Fornicata.</title>
        <authorList>
            <person name="Yuyama I."/>
            <person name="Kume K."/>
            <person name="Tamura T."/>
            <person name="Inagaki Y."/>
            <person name="Hashimoto T."/>
        </authorList>
    </citation>
    <scope>NUCLEOTIDE SEQUENCE</scope>
    <source>
        <strain evidence="3">NY0171</strain>
    </source>
</reference>
<dbReference type="PANTHER" id="PTHR23077">
    <property type="entry name" value="AAA-FAMILY ATPASE"/>
    <property type="match status" value="1"/>
</dbReference>